<evidence type="ECO:0000256" key="1">
    <source>
        <dbReference type="ARBA" id="ARBA00006432"/>
    </source>
</evidence>
<proteinExistence type="inferred from homology"/>
<dbReference type="AlphaFoldDB" id="A0A5N0UR72"/>
<comment type="similarity">
    <text evidence="1">Belongs to the ATP-dependent AMP-binding enzyme family.</text>
</comment>
<keyword evidence="8" id="KW-1185">Reference proteome</keyword>
<dbReference type="Pfam" id="PF23562">
    <property type="entry name" value="AMP-binding_C_3"/>
    <property type="match status" value="1"/>
</dbReference>
<protein>
    <recommendedName>
        <fullName evidence="5">Acyl-CoA synthetase</fullName>
    </recommendedName>
</protein>
<accession>A0A5N0UR72</accession>
<evidence type="ECO:0000256" key="5">
    <source>
        <dbReference type="ARBA" id="ARBA00032875"/>
    </source>
</evidence>
<dbReference type="PANTHER" id="PTHR43272">
    <property type="entry name" value="LONG-CHAIN-FATTY-ACID--COA LIGASE"/>
    <property type="match status" value="1"/>
</dbReference>
<evidence type="ECO:0000256" key="4">
    <source>
        <dbReference type="ARBA" id="ARBA00023098"/>
    </source>
</evidence>
<dbReference type="InterPro" id="IPR020845">
    <property type="entry name" value="AMP-binding_CS"/>
</dbReference>
<reference evidence="7" key="1">
    <citation type="submission" date="2019-09" db="EMBL/GenBank/DDBJ databases">
        <authorList>
            <person name="Teo W.F.A."/>
            <person name="Duangmal K."/>
        </authorList>
    </citation>
    <scope>NUCLEOTIDE SEQUENCE [LARGE SCALE GENOMIC DNA]</scope>
    <source>
        <strain evidence="7">K81G1</strain>
    </source>
</reference>
<dbReference type="EMBL" id="VMNW02000100">
    <property type="protein sequence ID" value="KAA9151564.1"/>
    <property type="molecule type" value="Genomic_DNA"/>
</dbReference>
<dbReference type="GO" id="GO:0016020">
    <property type="term" value="C:membrane"/>
    <property type="evidence" value="ECO:0007669"/>
    <property type="project" value="TreeGrafter"/>
</dbReference>
<dbReference type="CDD" id="cd05907">
    <property type="entry name" value="VL_LC_FACS_like"/>
    <property type="match status" value="1"/>
</dbReference>
<dbReference type="PANTHER" id="PTHR43272:SF32">
    <property type="entry name" value="AMP-DEPENDENT SYNTHETASE_LIGASE DOMAIN-CONTAINING PROTEIN"/>
    <property type="match status" value="1"/>
</dbReference>
<name>A0A5N0UR72_9PSEU</name>
<sequence>MREYSAPAAKPVADDENLGDILWANAERFGDAISFRKQDGGSWLDVTAREFAAQVMAVAKGLVEAGIERGDRVGLMSKTRYEWTLIDFAIWAAGGVTVPIYDTSSAEQVHWILSDSGAKGVFVETDEHHGEVDKVRDRLGELKYTWQIEGTHANPAIDELTALGAKVADDVVHERRRSVQAGDLATIVYTSGTTGRPKGVELTHRNLLAEIRADIDAFPQLMEQGNSLLCFLPLAHVLARAIALTAITARVTLGHTPDVKNLVADLGTFRPTFVVAVPRVFEKVYNTAKQKAHSEGKGAIFDKAEAVAVAYSEAKEKGSAGLGLKAQHFLFDKLVYAKLRAALGGRCIAAVSGGAPLGGRLAHFFRGIGVPVFEGYGLTETSAAANVNTETAFRVGTVGRPVAGTSVRIAEDGEVLLKGDVVFDAYFNNEQATKESLEDGWFHTGDLGELDDEGFLKITGRKKEIIVTAGGKNVAPSGLEDTLRANPVISQAMVVGDRRPFIGVLVTVDEEFFPAWKSQHGKPESATVADLADDPDLRAEVQAAVDEANKQVSHAEAIKKFVILAKDFTEAGGEITPSLKLKRNVVTKNYASTIEGIYQK</sequence>
<dbReference type="OrthoDB" id="9803968at2"/>
<dbReference type="InterPro" id="IPR042099">
    <property type="entry name" value="ANL_N_sf"/>
</dbReference>
<gene>
    <name evidence="7" type="ORF">FPZ12_038845</name>
</gene>
<dbReference type="RefSeq" id="WP_144755130.1">
    <property type="nucleotide sequence ID" value="NZ_VMNW02000100.1"/>
</dbReference>
<organism evidence="7 8">
    <name type="scientific">Amycolatopsis acidicola</name>
    <dbReference type="NCBI Taxonomy" id="2596893"/>
    <lineage>
        <taxon>Bacteria</taxon>
        <taxon>Bacillati</taxon>
        <taxon>Actinomycetota</taxon>
        <taxon>Actinomycetes</taxon>
        <taxon>Pseudonocardiales</taxon>
        <taxon>Pseudonocardiaceae</taxon>
        <taxon>Amycolatopsis</taxon>
    </lineage>
</organism>
<comment type="caution">
    <text evidence="7">The sequence shown here is derived from an EMBL/GenBank/DDBJ whole genome shotgun (WGS) entry which is preliminary data.</text>
</comment>
<evidence type="ECO:0000313" key="7">
    <source>
        <dbReference type="EMBL" id="KAA9151564.1"/>
    </source>
</evidence>
<evidence type="ECO:0000259" key="6">
    <source>
        <dbReference type="Pfam" id="PF00501"/>
    </source>
</evidence>
<keyword evidence="4" id="KW-0443">Lipid metabolism</keyword>
<dbReference type="Proteomes" id="UP000319769">
    <property type="component" value="Unassembled WGS sequence"/>
</dbReference>
<dbReference type="Pfam" id="PF00501">
    <property type="entry name" value="AMP-binding"/>
    <property type="match status" value="1"/>
</dbReference>
<dbReference type="PROSITE" id="PS00455">
    <property type="entry name" value="AMP_BINDING"/>
    <property type="match status" value="1"/>
</dbReference>
<keyword evidence="2 7" id="KW-0436">Ligase</keyword>
<keyword evidence="3" id="KW-0276">Fatty acid metabolism</keyword>
<dbReference type="InterPro" id="IPR000873">
    <property type="entry name" value="AMP-dep_synth/lig_dom"/>
</dbReference>
<evidence type="ECO:0000256" key="2">
    <source>
        <dbReference type="ARBA" id="ARBA00022598"/>
    </source>
</evidence>
<dbReference type="GO" id="GO:0004467">
    <property type="term" value="F:long-chain fatty acid-CoA ligase activity"/>
    <property type="evidence" value="ECO:0007669"/>
    <property type="project" value="TreeGrafter"/>
</dbReference>
<feature type="domain" description="AMP-dependent synthetase/ligase" evidence="6">
    <location>
        <begin position="23"/>
        <end position="426"/>
    </location>
</feature>
<dbReference type="Gene3D" id="3.40.50.12780">
    <property type="entry name" value="N-terminal domain of ligase-like"/>
    <property type="match status" value="1"/>
</dbReference>
<dbReference type="SUPFAM" id="SSF56801">
    <property type="entry name" value="Acetyl-CoA synthetase-like"/>
    <property type="match status" value="1"/>
</dbReference>
<evidence type="ECO:0000256" key="3">
    <source>
        <dbReference type="ARBA" id="ARBA00022832"/>
    </source>
</evidence>
<evidence type="ECO:0000313" key="8">
    <source>
        <dbReference type="Proteomes" id="UP000319769"/>
    </source>
</evidence>